<dbReference type="PANTHER" id="PTHR22954:SF3">
    <property type="entry name" value="PROTEIN CBG08539"/>
    <property type="match status" value="1"/>
</dbReference>
<evidence type="ECO:0000256" key="1">
    <source>
        <dbReference type="SAM" id="MobiDB-lite"/>
    </source>
</evidence>
<accession>A0ABR1BX48</accession>
<dbReference type="InterPro" id="IPR005312">
    <property type="entry name" value="DUF1759"/>
</dbReference>
<evidence type="ECO:0000313" key="3">
    <source>
        <dbReference type="Proteomes" id="UP001303046"/>
    </source>
</evidence>
<dbReference type="Pfam" id="PF03564">
    <property type="entry name" value="DUF1759"/>
    <property type="match status" value="1"/>
</dbReference>
<name>A0ABR1BX48_NECAM</name>
<organism evidence="2 3">
    <name type="scientific">Necator americanus</name>
    <name type="common">Human hookworm</name>
    <dbReference type="NCBI Taxonomy" id="51031"/>
    <lineage>
        <taxon>Eukaryota</taxon>
        <taxon>Metazoa</taxon>
        <taxon>Ecdysozoa</taxon>
        <taxon>Nematoda</taxon>
        <taxon>Chromadorea</taxon>
        <taxon>Rhabditida</taxon>
        <taxon>Rhabditina</taxon>
        <taxon>Rhabditomorpha</taxon>
        <taxon>Strongyloidea</taxon>
        <taxon>Ancylostomatidae</taxon>
        <taxon>Bunostominae</taxon>
        <taxon>Necator</taxon>
    </lineage>
</organism>
<feature type="region of interest" description="Disordered" evidence="1">
    <location>
        <begin position="328"/>
        <end position="380"/>
    </location>
</feature>
<proteinExistence type="predicted"/>
<evidence type="ECO:0008006" key="4">
    <source>
        <dbReference type="Google" id="ProtNLM"/>
    </source>
</evidence>
<gene>
    <name evidence="2" type="primary">Necator_chrI.g3518</name>
    <name evidence="2" type="ORF">RB195_007389</name>
</gene>
<reference evidence="2 3" key="1">
    <citation type="submission" date="2023-08" db="EMBL/GenBank/DDBJ databases">
        <title>A Necator americanus chromosomal reference genome.</title>
        <authorList>
            <person name="Ilik V."/>
            <person name="Petrzelkova K.J."/>
            <person name="Pardy F."/>
            <person name="Fuh T."/>
            <person name="Niatou-Singa F.S."/>
            <person name="Gouil Q."/>
            <person name="Baker L."/>
            <person name="Ritchie M.E."/>
            <person name="Jex A.R."/>
            <person name="Gazzola D."/>
            <person name="Li H."/>
            <person name="Toshio Fujiwara R."/>
            <person name="Zhan B."/>
            <person name="Aroian R.V."/>
            <person name="Pafco B."/>
            <person name="Schwarz E.M."/>
        </authorList>
    </citation>
    <scope>NUCLEOTIDE SEQUENCE [LARGE SCALE GENOMIC DNA]</scope>
    <source>
        <strain evidence="2 3">Aroian</strain>
        <tissue evidence="2">Whole animal</tissue>
    </source>
</reference>
<comment type="caution">
    <text evidence="2">The sequence shown here is derived from an EMBL/GenBank/DDBJ whole genome shotgun (WGS) entry which is preliminary data.</text>
</comment>
<sequence>MATSLKTRKRVLTRHFNSLTQLLAKHAELGSDVNLQDREACNAALKQVQNAIVEIKTLQTTSGGALYAFTDTVDRISEPLTKEEDDEVSECITNAEELIASTTDMLLKLEMTKASLASHNLTFPTYTGSHPPPEVPAAKIELPRIPIPEFNGKSWQWDSFWELFNATVHSLPLSNLQKFNYLVRTLKGEARESIARFQITSENYPLAVQHLKERYGNVQNIITGLHRQLEHWSARSPQLRDQRKLHDQLSAIIAQLESKGEPPDSPCLLSKILSKFTERIQRSTLKEKVSLPQGETWTLKKLMTTIDIVIKREEEIELHLPKRIERPQLLSKTTKEPESQIKGRKKHHTSTCFKTAPVKPPQQGPVSNEKKEERKKPSYVRQNLTRCEKQSAHVTEGSIPNLTISIPNLTVMSLEGATSKYTRAHNASDTLRSIWRLRIYGAEGYKRKGFNLYQRKHSAKKEYAEKEQSELLDERRARIEEFLRYNREVPERKIRRLNYMRSEERFLTCSFCLARGEHYSDSCPEYATVDTRSRRARCVLCLDSHHDTEHCWSKGKTCMYCGSTHHNKTFCALPETINKRRKELEKGRHFIGEDDFKTAFQPFFGRKFPDFYKERMYKLPERWQHVVDTDGEYIRATAQNTENLLLLMRENTHTGVINSFDFEFNSNAMVESRIT</sequence>
<keyword evidence="3" id="KW-1185">Reference proteome</keyword>
<protein>
    <recommendedName>
        <fullName evidence="4">Zinc knuckle</fullName>
    </recommendedName>
</protein>
<dbReference type="Proteomes" id="UP001303046">
    <property type="component" value="Unassembled WGS sequence"/>
</dbReference>
<dbReference type="PANTHER" id="PTHR22954">
    <property type="entry name" value="RETROVIRAL PROTEASE-RELATED"/>
    <property type="match status" value="1"/>
</dbReference>
<evidence type="ECO:0000313" key="2">
    <source>
        <dbReference type="EMBL" id="KAK6730888.1"/>
    </source>
</evidence>
<dbReference type="EMBL" id="JAVFWL010000001">
    <property type="protein sequence ID" value="KAK6730888.1"/>
    <property type="molecule type" value="Genomic_DNA"/>
</dbReference>